<accession>A0AAN6T7V1</accession>
<comment type="caution">
    <text evidence="1">The sequence shown here is derived from an EMBL/GenBank/DDBJ whole genome shotgun (WGS) entry which is preliminary data.</text>
</comment>
<proteinExistence type="predicted"/>
<reference evidence="1" key="2">
    <citation type="submission" date="2023-05" db="EMBL/GenBank/DDBJ databases">
        <authorList>
            <consortium name="Lawrence Berkeley National Laboratory"/>
            <person name="Steindorff A."/>
            <person name="Hensen N."/>
            <person name="Bonometti L."/>
            <person name="Westerberg I."/>
            <person name="Brannstrom I.O."/>
            <person name="Guillou S."/>
            <person name="Cros-Aarteil S."/>
            <person name="Calhoun S."/>
            <person name="Haridas S."/>
            <person name="Kuo A."/>
            <person name="Mondo S."/>
            <person name="Pangilinan J."/>
            <person name="Riley R."/>
            <person name="Labutti K."/>
            <person name="Andreopoulos B."/>
            <person name="Lipzen A."/>
            <person name="Chen C."/>
            <person name="Yanf M."/>
            <person name="Daum C."/>
            <person name="Ng V."/>
            <person name="Clum A."/>
            <person name="Ohm R."/>
            <person name="Martin F."/>
            <person name="Silar P."/>
            <person name="Natvig D."/>
            <person name="Lalanne C."/>
            <person name="Gautier V."/>
            <person name="Ament-Velasquez S.L."/>
            <person name="Kruys A."/>
            <person name="Hutchinson M.I."/>
            <person name="Powell A.J."/>
            <person name="Barry K."/>
            <person name="Miller A.N."/>
            <person name="Grigoriev I.V."/>
            <person name="Debuchy R."/>
            <person name="Gladieux P."/>
            <person name="Thoren M.H."/>
            <person name="Johannesson H."/>
        </authorList>
    </citation>
    <scope>NUCLEOTIDE SEQUENCE</scope>
    <source>
        <strain evidence="1">CBS 508.74</strain>
    </source>
</reference>
<keyword evidence="2" id="KW-1185">Reference proteome</keyword>
<dbReference type="Proteomes" id="UP001302812">
    <property type="component" value="Unassembled WGS sequence"/>
</dbReference>
<dbReference type="GeneID" id="89934000"/>
<dbReference type="RefSeq" id="XP_064665086.1">
    <property type="nucleotide sequence ID" value="XM_064809876.1"/>
</dbReference>
<dbReference type="AlphaFoldDB" id="A0AAN6T7V1"/>
<gene>
    <name evidence="1" type="ORF">N656DRAFT_505769</name>
</gene>
<organism evidence="1 2">
    <name type="scientific">Canariomyces notabilis</name>
    <dbReference type="NCBI Taxonomy" id="2074819"/>
    <lineage>
        <taxon>Eukaryota</taxon>
        <taxon>Fungi</taxon>
        <taxon>Dikarya</taxon>
        <taxon>Ascomycota</taxon>
        <taxon>Pezizomycotina</taxon>
        <taxon>Sordariomycetes</taxon>
        <taxon>Sordariomycetidae</taxon>
        <taxon>Sordariales</taxon>
        <taxon>Chaetomiaceae</taxon>
        <taxon>Canariomyces</taxon>
    </lineage>
</organism>
<dbReference type="EMBL" id="MU853372">
    <property type="protein sequence ID" value="KAK4107516.1"/>
    <property type="molecule type" value="Genomic_DNA"/>
</dbReference>
<reference evidence="1" key="1">
    <citation type="journal article" date="2023" name="Mol. Phylogenet. Evol.">
        <title>Genome-scale phylogeny and comparative genomics of the fungal order Sordariales.</title>
        <authorList>
            <person name="Hensen N."/>
            <person name="Bonometti L."/>
            <person name="Westerberg I."/>
            <person name="Brannstrom I.O."/>
            <person name="Guillou S."/>
            <person name="Cros-Aarteil S."/>
            <person name="Calhoun S."/>
            <person name="Haridas S."/>
            <person name="Kuo A."/>
            <person name="Mondo S."/>
            <person name="Pangilinan J."/>
            <person name="Riley R."/>
            <person name="LaButti K."/>
            <person name="Andreopoulos B."/>
            <person name="Lipzen A."/>
            <person name="Chen C."/>
            <person name="Yan M."/>
            <person name="Daum C."/>
            <person name="Ng V."/>
            <person name="Clum A."/>
            <person name="Steindorff A."/>
            <person name="Ohm R.A."/>
            <person name="Martin F."/>
            <person name="Silar P."/>
            <person name="Natvig D.O."/>
            <person name="Lalanne C."/>
            <person name="Gautier V."/>
            <person name="Ament-Velasquez S.L."/>
            <person name="Kruys A."/>
            <person name="Hutchinson M.I."/>
            <person name="Powell A.J."/>
            <person name="Barry K."/>
            <person name="Miller A.N."/>
            <person name="Grigoriev I.V."/>
            <person name="Debuchy R."/>
            <person name="Gladieux P."/>
            <person name="Hiltunen Thoren M."/>
            <person name="Johannesson H."/>
        </authorList>
    </citation>
    <scope>NUCLEOTIDE SEQUENCE</scope>
    <source>
        <strain evidence="1">CBS 508.74</strain>
    </source>
</reference>
<evidence type="ECO:0000313" key="2">
    <source>
        <dbReference type="Proteomes" id="UP001302812"/>
    </source>
</evidence>
<protein>
    <submittedName>
        <fullName evidence="1">Uncharacterized protein</fullName>
    </submittedName>
</protein>
<evidence type="ECO:0000313" key="1">
    <source>
        <dbReference type="EMBL" id="KAK4107516.1"/>
    </source>
</evidence>
<name>A0AAN6T7V1_9PEZI</name>
<sequence>MAQVGAPGAESLWQIRTENRYHNNRRAETSRPQYLSPRVQQPVAPLEGATSGHYCVMEELYDTCWGIVVYRLRGNVKDFVDQGRERARSCTSVARNAVQPASALAVFLICPRPSGYCAAGLGGRYLPFTALAAAQKIGRPRAEARNRTDLRRIAFVHPSLNTEI</sequence>